<keyword evidence="3" id="KW-1185">Reference proteome</keyword>
<dbReference type="SUPFAM" id="SSF51695">
    <property type="entry name" value="PLC-like phosphodiesterases"/>
    <property type="match status" value="1"/>
</dbReference>
<dbReference type="Pfam" id="PF03009">
    <property type="entry name" value="GDPD"/>
    <property type="match status" value="1"/>
</dbReference>
<dbReference type="OrthoDB" id="9787897at2"/>
<dbReference type="InterPro" id="IPR017946">
    <property type="entry name" value="PLC-like_Pdiesterase_TIM-brl"/>
</dbReference>
<dbReference type="STRING" id="1192034.CAP_0301"/>
<reference evidence="2 3" key="1">
    <citation type="submission" date="2013-05" db="EMBL/GenBank/DDBJ databases">
        <title>Genome assembly of Chondromyces apiculatus DSM 436.</title>
        <authorList>
            <person name="Sharma G."/>
            <person name="Khatri I."/>
            <person name="Kaur C."/>
            <person name="Mayilraj S."/>
            <person name="Subramanian S."/>
        </authorList>
    </citation>
    <scope>NUCLEOTIDE SEQUENCE [LARGE SCALE GENOMIC DNA]</scope>
    <source>
        <strain evidence="2 3">DSM 436</strain>
    </source>
</reference>
<dbReference type="PANTHER" id="PTHR46211">
    <property type="entry name" value="GLYCEROPHOSPHORYL DIESTER PHOSPHODIESTERASE"/>
    <property type="match status" value="1"/>
</dbReference>
<dbReference type="CDD" id="cd08561">
    <property type="entry name" value="GDPD_cytoplasmic_ScUgpQ2_like"/>
    <property type="match status" value="1"/>
</dbReference>
<dbReference type="Gene3D" id="3.20.20.190">
    <property type="entry name" value="Phosphatidylinositol (PI) phosphodiesterase"/>
    <property type="match status" value="1"/>
</dbReference>
<dbReference type="PROSITE" id="PS51704">
    <property type="entry name" value="GP_PDE"/>
    <property type="match status" value="1"/>
</dbReference>
<dbReference type="InterPro" id="IPR030395">
    <property type="entry name" value="GP_PDE_dom"/>
</dbReference>
<sequence>MRYADGPRPRLFGHRGASGELPENTLPAFAAALEAGADRLELDVHRTADGEIVVFHDPTLDRTTSGRGLLAAHSLAELSRFDAGHHHVMPDGSMPHRGRDFRIPRLAEVLEAFPGVPVNIEIKPDDDRAIEGTLAVLDGAKARERTLLAAEQVALLQRIRAAAPEVLTGFAAEEVIAFMMAGNTPEYRAPGFALQVPPSFQGMPVVTAEFVARAHALGVEVHVWTINDAAEAEALLALGVDGIMSDFPGRIARLLGR</sequence>
<dbReference type="RefSeq" id="WP_044250615.1">
    <property type="nucleotide sequence ID" value="NZ_ASRX01000100.1"/>
</dbReference>
<name>A0A017SUR7_9BACT</name>
<gene>
    <name evidence="2" type="ORF">CAP_0301</name>
</gene>
<dbReference type="AlphaFoldDB" id="A0A017SUR7"/>
<evidence type="ECO:0000313" key="3">
    <source>
        <dbReference type="Proteomes" id="UP000019678"/>
    </source>
</evidence>
<dbReference type="PROSITE" id="PS50007">
    <property type="entry name" value="PIPLC_X_DOMAIN"/>
    <property type="match status" value="1"/>
</dbReference>
<evidence type="ECO:0000313" key="2">
    <source>
        <dbReference type="EMBL" id="EYF00733.1"/>
    </source>
</evidence>
<evidence type="ECO:0000259" key="1">
    <source>
        <dbReference type="PROSITE" id="PS51704"/>
    </source>
</evidence>
<protein>
    <submittedName>
        <fullName evidence="2">Glycerophosphoryl diester phosphodiesterase</fullName>
    </submittedName>
</protein>
<dbReference type="eggNOG" id="COG0584">
    <property type="taxonomic scope" value="Bacteria"/>
</dbReference>
<organism evidence="2 3">
    <name type="scientific">Chondromyces apiculatus DSM 436</name>
    <dbReference type="NCBI Taxonomy" id="1192034"/>
    <lineage>
        <taxon>Bacteria</taxon>
        <taxon>Pseudomonadati</taxon>
        <taxon>Myxococcota</taxon>
        <taxon>Polyangia</taxon>
        <taxon>Polyangiales</taxon>
        <taxon>Polyangiaceae</taxon>
        <taxon>Chondromyces</taxon>
    </lineage>
</organism>
<feature type="domain" description="GP-PDE" evidence="1">
    <location>
        <begin position="9"/>
        <end position="255"/>
    </location>
</feature>
<dbReference type="EMBL" id="ASRX01000100">
    <property type="protein sequence ID" value="EYF00733.1"/>
    <property type="molecule type" value="Genomic_DNA"/>
</dbReference>
<comment type="caution">
    <text evidence="2">The sequence shown here is derived from an EMBL/GenBank/DDBJ whole genome shotgun (WGS) entry which is preliminary data.</text>
</comment>
<dbReference type="GO" id="GO:0008081">
    <property type="term" value="F:phosphoric diester hydrolase activity"/>
    <property type="evidence" value="ECO:0007669"/>
    <property type="project" value="InterPro"/>
</dbReference>
<dbReference type="Proteomes" id="UP000019678">
    <property type="component" value="Unassembled WGS sequence"/>
</dbReference>
<accession>A0A017SUR7</accession>
<proteinExistence type="predicted"/>
<dbReference type="PANTHER" id="PTHR46211:SF14">
    <property type="entry name" value="GLYCEROPHOSPHODIESTER PHOSPHODIESTERASE"/>
    <property type="match status" value="1"/>
</dbReference>
<dbReference type="GO" id="GO:0006629">
    <property type="term" value="P:lipid metabolic process"/>
    <property type="evidence" value="ECO:0007669"/>
    <property type="project" value="InterPro"/>
</dbReference>